<dbReference type="InterPro" id="IPR020422">
    <property type="entry name" value="TYR_PHOSPHATASE_DUAL_dom"/>
</dbReference>
<feature type="domain" description="Tyrosine specific protein phosphatases" evidence="3">
    <location>
        <begin position="69"/>
        <end position="126"/>
    </location>
</feature>
<dbReference type="SUPFAM" id="SSF52799">
    <property type="entry name" value="(Phosphotyrosine protein) phosphatases II"/>
    <property type="match status" value="1"/>
</dbReference>
<dbReference type="SMART" id="SM00195">
    <property type="entry name" value="DSPc"/>
    <property type="match status" value="1"/>
</dbReference>
<dbReference type="InterPro" id="IPR016130">
    <property type="entry name" value="Tyr_Pase_AS"/>
</dbReference>
<dbReference type="SMART" id="SM00404">
    <property type="entry name" value="PTPc_motif"/>
    <property type="match status" value="1"/>
</dbReference>
<dbReference type="InterPro" id="IPR003595">
    <property type="entry name" value="Tyr_Pase_cat"/>
</dbReference>
<name>A0A3B0VIQ8_9ZZZZ</name>
<reference evidence="4" key="1">
    <citation type="submission" date="2018-06" db="EMBL/GenBank/DDBJ databases">
        <authorList>
            <person name="Zhirakovskaya E."/>
        </authorList>
    </citation>
    <scope>NUCLEOTIDE SEQUENCE</scope>
</reference>
<accession>A0A3B0VIQ8</accession>
<protein>
    <submittedName>
        <fullName evidence="4">Dual specificity protein phosphatase</fullName>
    </submittedName>
</protein>
<dbReference type="InterPro" id="IPR000387">
    <property type="entry name" value="Tyr_Pase_dom"/>
</dbReference>
<proteinExistence type="predicted"/>
<evidence type="ECO:0000256" key="1">
    <source>
        <dbReference type="ARBA" id="ARBA00022801"/>
    </source>
</evidence>
<dbReference type="FunFam" id="3.90.190.10:FF:000157">
    <property type="entry name" value="Protein-tyrosine phosphatase"/>
    <property type="match status" value="1"/>
</dbReference>
<dbReference type="Gene3D" id="3.90.190.10">
    <property type="entry name" value="Protein tyrosine phosphatase superfamily"/>
    <property type="match status" value="1"/>
</dbReference>
<dbReference type="InterPro" id="IPR029021">
    <property type="entry name" value="Prot-tyrosine_phosphatase-like"/>
</dbReference>
<dbReference type="PROSITE" id="PS50054">
    <property type="entry name" value="TYR_PHOSPHATASE_DUAL"/>
    <property type="match status" value="1"/>
</dbReference>
<feature type="non-terminal residue" evidence="4">
    <location>
        <position position="269"/>
    </location>
</feature>
<organism evidence="4">
    <name type="scientific">hydrothermal vent metagenome</name>
    <dbReference type="NCBI Taxonomy" id="652676"/>
    <lineage>
        <taxon>unclassified sequences</taxon>
        <taxon>metagenomes</taxon>
        <taxon>ecological metagenomes</taxon>
    </lineage>
</organism>
<dbReference type="PROSITE" id="PS50056">
    <property type="entry name" value="TYR_PHOSPHATASE_2"/>
    <property type="match status" value="1"/>
</dbReference>
<dbReference type="AlphaFoldDB" id="A0A3B0VIQ8"/>
<dbReference type="PANTHER" id="PTHR23339">
    <property type="entry name" value="TYROSINE SPECIFIC PROTEIN PHOSPHATASE AND DUAL SPECIFICITY PROTEIN PHOSPHATASE"/>
    <property type="match status" value="1"/>
</dbReference>
<dbReference type="EMBL" id="UOEX01000239">
    <property type="protein sequence ID" value="VAW38217.1"/>
    <property type="molecule type" value="Genomic_DNA"/>
</dbReference>
<evidence type="ECO:0000259" key="3">
    <source>
        <dbReference type="PROSITE" id="PS50056"/>
    </source>
</evidence>
<evidence type="ECO:0000313" key="4">
    <source>
        <dbReference type="EMBL" id="VAW38217.1"/>
    </source>
</evidence>
<evidence type="ECO:0000259" key="2">
    <source>
        <dbReference type="PROSITE" id="PS50054"/>
    </source>
</evidence>
<sequence length="269" mass="30167">MLYQLTWITPQLATGYAPMSYAELDSIREQGINAIVNLCGEFTDLHEIEEGAGFEVYFLPIPDECAPEMEIMEEALEWLDEAVYLKKKVLVHCRHGHGRTGTFVSAYLLRRGLGLKLTEKTLKGTRANPTNYCQWKLLRQYGKKEGKLTNAQPKIDNQPTVDLSPWLGEYQLLLAEVDKRLRAAGVKGECGGQTAACCHEPLELPLIESINLSRAMNRRLSRSRRYAAIERGINLARRTREIMVGHPGIAGSDFAGLYREAGMICPLSV</sequence>
<dbReference type="GO" id="GO:0016787">
    <property type="term" value="F:hydrolase activity"/>
    <property type="evidence" value="ECO:0007669"/>
    <property type="project" value="UniProtKB-KW"/>
</dbReference>
<dbReference type="PROSITE" id="PS00383">
    <property type="entry name" value="TYR_PHOSPHATASE_1"/>
    <property type="match status" value="1"/>
</dbReference>
<dbReference type="Pfam" id="PF22785">
    <property type="entry name" value="Tc-R-P"/>
    <property type="match status" value="1"/>
</dbReference>
<dbReference type="InterPro" id="IPR050561">
    <property type="entry name" value="PTP"/>
</dbReference>
<gene>
    <name evidence="4" type="ORF">MNBD_DELTA03-1386</name>
</gene>
<keyword evidence="1" id="KW-0378">Hydrolase</keyword>
<feature type="domain" description="Tyrosine-protein phosphatase" evidence="2">
    <location>
        <begin position="4"/>
        <end position="150"/>
    </location>
</feature>